<dbReference type="EMBL" id="ML978161">
    <property type="protein sequence ID" value="KAF2034423.1"/>
    <property type="molecule type" value="Genomic_DNA"/>
</dbReference>
<dbReference type="GO" id="GO:0032797">
    <property type="term" value="C:SMN complex"/>
    <property type="evidence" value="ECO:0007669"/>
    <property type="project" value="TreeGrafter"/>
</dbReference>
<dbReference type="GO" id="GO:0000387">
    <property type="term" value="P:spliceosomal snRNP assembly"/>
    <property type="evidence" value="ECO:0007669"/>
    <property type="project" value="InterPro"/>
</dbReference>
<proteinExistence type="inferred from homology"/>
<dbReference type="PANTHER" id="PTHR12794">
    <property type="entry name" value="GEMIN2"/>
    <property type="match status" value="1"/>
</dbReference>
<dbReference type="GO" id="GO:0005634">
    <property type="term" value="C:nucleus"/>
    <property type="evidence" value="ECO:0007669"/>
    <property type="project" value="TreeGrafter"/>
</dbReference>
<evidence type="ECO:0000313" key="3">
    <source>
        <dbReference type="EMBL" id="KAF2034423.1"/>
    </source>
</evidence>
<organism evidence="3 4">
    <name type="scientific">Setomelanomma holmii</name>
    <dbReference type="NCBI Taxonomy" id="210430"/>
    <lineage>
        <taxon>Eukaryota</taxon>
        <taxon>Fungi</taxon>
        <taxon>Dikarya</taxon>
        <taxon>Ascomycota</taxon>
        <taxon>Pezizomycotina</taxon>
        <taxon>Dothideomycetes</taxon>
        <taxon>Pleosporomycetidae</taxon>
        <taxon>Pleosporales</taxon>
        <taxon>Pleosporineae</taxon>
        <taxon>Phaeosphaeriaceae</taxon>
        <taxon>Setomelanomma</taxon>
    </lineage>
</organism>
<keyword evidence="4" id="KW-1185">Reference proteome</keyword>
<feature type="compositionally biased region" description="Polar residues" evidence="2">
    <location>
        <begin position="37"/>
        <end position="47"/>
    </location>
</feature>
<protein>
    <submittedName>
        <fullName evidence="3">Uncharacterized protein</fullName>
    </submittedName>
</protein>
<dbReference type="AlphaFoldDB" id="A0A9P4HH87"/>
<feature type="region of interest" description="Disordered" evidence="2">
    <location>
        <begin position="353"/>
        <end position="380"/>
    </location>
</feature>
<dbReference type="Proteomes" id="UP000799777">
    <property type="component" value="Unassembled WGS sequence"/>
</dbReference>
<sequence length="428" mass="46942">MVGPGVNLAITKDGGTYNKLQRPPDYLTARSVPSPPNIVSSADTGNSIPLHKRKRELASTAFKSKRTKRDQDLVQTDACGMRAMLPGLDDEDLSSDDSTGHAIAYLRSVRSEASAIPNLLGSATVITNDRTDSDEHTLFREGAWIAVDSDTDQTSGGGTIGVRPQERYHQLLLKRFHSLRRMLASANEDKDTAVLESATNTHKPYQLKNEWAWSDAIERDHPHLGRISRTDDATIYRGLQYCTKVIAQASTITEQHSCWIWSLLAAVGDVGTLDNAKISHVRELGQQGGSMAARLQRATCQALDHERDAKSESDAAMSMSGDEDASLNGAQISPLERARAHLLTQLGDRLVHDAPTVSPTDDVPTCDSHRDESNSANSCLDGHRLDTTSIAGNDLADTNTKITVEMILTIVAEYFGQRDLLRYREPWQ</sequence>
<comment type="caution">
    <text evidence="3">The sequence shown here is derived from an EMBL/GenBank/DDBJ whole genome shotgun (WGS) entry which is preliminary data.</text>
</comment>
<feature type="region of interest" description="Disordered" evidence="2">
    <location>
        <begin position="21"/>
        <end position="47"/>
    </location>
</feature>
<dbReference type="OrthoDB" id="428895at2759"/>
<reference evidence="3" key="1">
    <citation type="journal article" date="2020" name="Stud. Mycol.">
        <title>101 Dothideomycetes genomes: a test case for predicting lifestyles and emergence of pathogens.</title>
        <authorList>
            <person name="Haridas S."/>
            <person name="Albert R."/>
            <person name="Binder M."/>
            <person name="Bloem J."/>
            <person name="Labutti K."/>
            <person name="Salamov A."/>
            <person name="Andreopoulos B."/>
            <person name="Baker S."/>
            <person name="Barry K."/>
            <person name="Bills G."/>
            <person name="Bluhm B."/>
            <person name="Cannon C."/>
            <person name="Castanera R."/>
            <person name="Culley D."/>
            <person name="Daum C."/>
            <person name="Ezra D."/>
            <person name="Gonzalez J."/>
            <person name="Henrissat B."/>
            <person name="Kuo A."/>
            <person name="Liang C."/>
            <person name="Lipzen A."/>
            <person name="Lutzoni F."/>
            <person name="Magnuson J."/>
            <person name="Mondo S."/>
            <person name="Nolan M."/>
            <person name="Ohm R."/>
            <person name="Pangilinan J."/>
            <person name="Park H.-J."/>
            <person name="Ramirez L."/>
            <person name="Alfaro M."/>
            <person name="Sun H."/>
            <person name="Tritt A."/>
            <person name="Yoshinaga Y."/>
            <person name="Zwiers L.-H."/>
            <person name="Turgeon B."/>
            <person name="Goodwin S."/>
            <person name="Spatafora J."/>
            <person name="Crous P."/>
            <person name="Grigoriev I."/>
        </authorList>
    </citation>
    <scope>NUCLEOTIDE SEQUENCE</scope>
    <source>
        <strain evidence="3">CBS 110217</strain>
    </source>
</reference>
<evidence type="ECO:0000313" key="4">
    <source>
        <dbReference type="Proteomes" id="UP000799777"/>
    </source>
</evidence>
<evidence type="ECO:0000256" key="1">
    <source>
        <dbReference type="ARBA" id="ARBA00025758"/>
    </source>
</evidence>
<gene>
    <name evidence="3" type="ORF">EK21DRAFT_56417</name>
</gene>
<name>A0A9P4HH87_9PLEO</name>
<dbReference type="InterPro" id="IPR035426">
    <property type="entry name" value="Gemin2/Brr1"/>
</dbReference>
<comment type="similarity">
    <text evidence="1">Belongs to the gemin-2 family.</text>
</comment>
<dbReference type="PANTHER" id="PTHR12794:SF0">
    <property type="entry name" value="GEM-ASSOCIATED PROTEIN 2"/>
    <property type="match status" value="1"/>
</dbReference>
<evidence type="ECO:0000256" key="2">
    <source>
        <dbReference type="SAM" id="MobiDB-lite"/>
    </source>
</evidence>
<accession>A0A9P4HH87</accession>
<dbReference type="Gene3D" id="1.20.58.1070">
    <property type="match status" value="1"/>
</dbReference>
<dbReference type="Pfam" id="PF04938">
    <property type="entry name" value="SIP1"/>
    <property type="match status" value="1"/>
</dbReference>